<dbReference type="SUPFAM" id="SSF50630">
    <property type="entry name" value="Acid proteases"/>
    <property type="match status" value="1"/>
</dbReference>
<keyword evidence="3" id="KW-1185">Reference proteome</keyword>
<proteinExistence type="predicted"/>
<name>A0A2W2BNG2_9HYPH</name>
<keyword evidence="2" id="KW-0378">Hydrolase</keyword>
<dbReference type="Proteomes" id="UP000248795">
    <property type="component" value="Unassembled WGS sequence"/>
</dbReference>
<accession>A0A2W2BNG2</accession>
<dbReference type="GO" id="GO:0008233">
    <property type="term" value="F:peptidase activity"/>
    <property type="evidence" value="ECO:0007669"/>
    <property type="project" value="UniProtKB-KW"/>
</dbReference>
<dbReference type="AlphaFoldDB" id="A0A2W2BNG2"/>
<keyword evidence="2" id="KW-0645">Protease</keyword>
<dbReference type="PANTHER" id="PTHR38037:SF2">
    <property type="entry name" value="ATP-DEPENDENT ZINC PROTEASE DOMAIN-CONTAINING PROTEIN-RELATED"/>
    <property type="match status" value="1"/>
</dbReference>
<evidence type="ECO:0000313" key="3">
    <source>
        <dbReference type="Proteomes" id="UP000248795"/>
    </source>
</evidence>
<protein>
    <submittedName>
        <fullName evidence="2">ATP-dependent zinc protease</fullName>
    </submittedName>
</protein>
<sequence length="150" mass="16912">MQTARPKHDRDDQPMIIGWREKVSLPRLGVGTFSAKIDTGAYSAALHATDIERDDFHVKFVLPLPRRKHHCRLPLKGMRRVKSSNGQIETRAVVETDVKIGKITLRIDVTLTDRTDMGVAMLLGRSSLGHDFLVHPTKTNILSPKKRKTP</sequence>
<feature type="domain" description="Retropepsin-like aspartic endopeptidase" evidence="1">
    <location>
        <begin position="16"/>
        <end position="141"/>
    </location>
</feature>
<dbReference type="PANTHER" id="PTHR38037">
    <property type="entry name" value="ZN_PROTEASE DOMAIN-CONTAINING PROTEIN"/>
    <property type="match status" value="1"/>
</dbReference>
<reference evidence="3" key="1">
    <citation type="submission" date="2018-06" db="EMBL/GenBank/DDBJ databases">
        <title>Aestuariibacter litoralis strain KCTC 52945T.</title>
        <authorList>
            <person name="Li X."/>
            <person name="Salam N."/>
            <person name="Li J.-L."/>
            <person name="Chen Y.-M."/>
            <person name="Yang Z.-W."/>
            <person name="Zhang L.-Y."/>
            <person name="Han M.-X."/>
            <person name="Xiao M."/>
            <person name="Li W.-J."/>
        </authorList>
    </citation>
    <scope>NUCLEOTIDE SEQUENCE [LARGE SCALE GENOMIC DNA]</scope>
    <source>
        <strain evidence="3">KCTC 52945</strain>
    </source>
</reference>
<dbReference type="Pfam" id="PF05618">
    <property type="entry name" value="Zn_protease"/>
    <property type="match status" value="1"/>
</dbReference>
<dbReference type="InterPro" id="IPR008503">
    <property type="entry name" value="Asp_endopeptidase"/>
</dbReference>
<organism evidence="2 3">
    <name type="scientific">Aestuariivirga litoralis</name>
    <dbReference type="NCBI Taxonomy" id="2650924"/>
    <lineage>
        <taxon>Bacteria</taxon>
        <taxon>Pseudomonadati</taxon>
        <taxon>Pseudomonadota</taxon>
        <taxon>Alphaproteobacteria</taxon>
        <taxon>Hyphomicrobiales</taxon>
        <taxon>Aestuariivirgaceae</taxon>
        <taxon>Aestuariivirga</taxon>
    </lineage>
</organism>
<dbReference type="GO" id="GO:0006508">
    <property type="term" value="P:proteolysis"/>
    <property type="evidence" value="ECO:0007669"/>
    <property type="project" value="UniProtKB-KW"/>
</dbReference>
<dbReference type="Gene3D" id="2.40.70.10">
    <property type="entry name" value="Acid Proteases"/>
    <property type="match status" value="1"/>
</dbReference>
<dbReference type="EMBL" id="QKVK01000002">
    <property type="protein sequence ID" value="PZF77779.1"/>
    <property type="molecule type" value="Genomic_DNA"/>
</dbReference>
<dbReference type="RefSeq" id="WP_111196527.1">
    <property type="nucleotide sequence ID" value="NZ_QKVK01000002.1"/>
</dbReference>
<dbReference type="InterPro" id="IPR021109">
    <property type="entry name" value="Peptidase_aspartic_dom_sf"/>
</dbReference>
<comment type="caution">
    <text evidence="2">The sequence shown here is derived from an EMBL/GenBank/DDBJ whole genome shotgun (WGS) entry which is preliminary data.</text>
</comment>
<evidence type="ECO:0000313" key="2">
    <source>
        <dbReference type="EMBL" id="PZF77779.1"/>
    </source>
</evidence>
<evidence type="ECO:0000259" key="1">
    <source>
        <dbReference type="Pfam" id="PF05618"/>
    </source>
</evidence>
<gene>
    <name evidence="2" type="ORF">DK847_04940</name>
</gene>